<dbReference type="Pfam" id="PF00501">
    <property type="entry name" value="AMP-binding"/>
    <property type="match status" value="1"/>
</dbReference>
<dbReference type="NCBIfam" id="TIGR02353">
    <property type="entry name" value="NRPS_term_dom"/>
    <property type="match status" value="1"/>
</dbReference>
<dbReference type="Gene3D" id="1.10.1200.10">
    <property type="entry name" value="ACP-like"/>
    <property type="match status" value="1"/>
</dbReference>
<dbReference type="SUPFAM" id="SSF51161">
    <property type="entry name" value="Trimeric LpxA-like enzymes"/>
    <property type="match status" value="3"/>
</dbReference>
<sequence length="1354" mass="145309">MTRVLSSPVPVNAIGPLAVVRGEQRPDLLRDETLATIFKVSAAAFPDKQALGAIGTGERLTYRELDERSDRVAAALARRGVGPGMFVGLWFQRSIGLHVALLGLIKTGASFIPFDADIPPERVTASLADAGAGLLVSHAPQAEKYAAVEAETVTLETLLADPRRDVPASQAPALSDAAYAIYTSGTSGKPKGIKVSHRNICHYLRAGNECLRITADDVVLQQASIAFDLSLEEIFIPYMVGATLKIASAAVLQDIDALPRMLEAEGITVIDTVPTLLSMLSRDVAGLKTIILGGEACPPALVARFARPGRRLLNTYGPTETTVVATSTELEAGEDVTIGRPIPNYTAYVVDDQLNLLAPGEIGELLVGGPGVAMGYLNLPEMTAAKFIANPFTTDNSDPVLYRTGDAVSLRPDGRIVFQGRIDSQVKIRGYRIELGEIESLLAADPAIRAAVVTANQSEAGDTLVAHLVPRGEIDLDRIRHGLAAKIPRYMLPSAFQLHDALPALPSGKVDRKALSALPVPERQATAGEQEPPRSWTEAQLLKAAQELLRAPAVDFEADFFTELGGHSLLAARFVSEIRRVPALSGIAIRDLYTHRTLRNLAKALDESVAATAAAPPPDRSFEPVPLARRFLCGLAQAVTLPFIVALVSVQWIGLLLASMLLVGEDASILTELAVLCGVYICLNLATKLVVVGLKWLVIGRTRPGVYPLWGVYYFRIWLMQRIVQLTTPKFLKGSPLIRIYLRALGARIGDDAMIDDFEEGAIDLVTIGDRASLGTKLKLANVEVVGNEVHVGRIEIGAGARIGNGSVIGADVVIGDGAEIGDLTALPQGTMVAPGTHWEGAPAVEVGPAEQDDPADHPRLGRLGRSVQAVGYFIAYNLCLVIGLLPIFPAFSLFSEVEALFGADPGQPLSWSLVAVAAWPAALVLIVVSMAVMVALRWLLLPRVREGAYSIFGSLYFRKWVIGLSTESLLETLNSLYATVFMRNWYRMMGAKIGKGTEISASFAGRYDLIEMGRDNFIGDETIFGDEEIRNGRMILKRLKTGDRCFFGNSSVVSQGSVVEDDALIGIKSRLPDSLKVGTGETWLGSPPIAMPTRQKVSAAAGTTYAPPFRMKLLRVAFETLHTSLPTAVLIAAAYITADILASVISQGAWLAATGIFLVAGLAISGLMYLAAVAVKWLLIGTYKPMMRPMWSWWAMRTEGVAVIYGGLASKMLLDYLRGTPFLPWLLRPFGARIGKGTWINTTDICEFDCTEIGDHAVLNMGSCPQTHLYEDRVMKVGRIRIGEGATVGTGATVLYDTEIGPYAQVELLTLIMKGEALPASTVWTGIPAQPQAPASTEAHEPMLVPVLAEAAE</sequence>
<gene>
    <name evidence="3" type="ORF">C5L14_18780</name>
</gene>
<dbReference type="Pfam" id="PF13193">
    <property type="entry name" value="AMP-binding_C"/>
    <property type="match status" value="1"/>
</dbReference>
<keyword evidence="1" id="KW-0812">Transmembrane</keyword>
<organism evidence="3 4">
    <name type="scientific">Labrys okinawensis</name>
    <dbReference type="NCBI Taxonomy" id="346911"/>
    <lineage>
        <taxon>Bacteria</taxon>
        <taxon>Pseudomonadati</taxon>
        <taxon>Pseudomonadota</taxon>
        <taxon>Alphaproteobacteria</taxon>
        <taxon>Hyphomicrobiales</taxon>
        <taxon>Xanthobacteraceae</taxon>
        <taxon>Labrys</taxon>
    </lineage>
</organism>
<feature type="transmembrane region" description="Helical" evidence="1">
    <location>
        <begin position="912"/>
        <end position="937"/>
    </location>
</feature>
<reference evidence="3 4" key="1">
    <citation type="submission" date="2018-02" db="EMBL/GenBank/DDBJ databases">
        <title>Whole genome sequencing of endophytic bacterium.</title>
        <authorList>
            <person name="Eedara R."/>
            <person name="Podile A.R."/>
        </authorList>
    </citation>
    <scope>NUCLEOTIDE SEQUENCE [LARGE SCALE GENOMIC DNA]</scope>
    <source>
        <strain evidence="3 4">RP1T</strain>
    </source>
</reference>
<dbReference type="GO" id="GO:0044550">
    <property type="term" value="P:secondary metabolite biosynthetic process"/>
    <property type="evidence" value="ECO:0007669"/>
    <property type="project" value="TreeGrafter"/>
</dbReference>
<dbReference type="PANTHER" id="PTHR45527:SF1">
    <property type="entry name" value="FATTY ACID SYNTHASE"/>
    <property type="match status" value="1"/>
</dbReference>
<dbReference type="InterPro" id="IPR000873">
    <property type="entry name" value="AMP-dep_synth/lig_dom"/>
</dbReference>
<name>A0A2S9QAL0_9HYPH</name>
<dbReference type="InterPro" id="IPR009081">
    <property type="entry name" value="PP-bd_ACP"/>
</dbReference>
<keyword evidence="1" id="KW-1133">Transmembrane helix</keyword>
<dbReference type="NCBIfam" id="TIGR01733">
    <property type="entry name" value="AA-adenyl-dom"/>
    <property type="match status" value="1"/>
</dbReference>
<keyword evidence="4" id="KW-1185">Reference proteome</keyword>
<feature type="transmembrane region" description="Helical" evidence="1">
    <location>
        <begin position="1117"/>
        <end position="1139"/>
    </location>
</feature>
<dbReference type="GO" id="GO:0005737">
    <property type="term" value="C:cytoplasm"/>
    <property type="evidence" value="ECO:0007669"/>
    <property type="project" value="TreeGrafter"/>
</dbReference>
<feature type="domain" description="Carrier" evidence="2">
    <location>
        <begin position="532"/>
        <end position="609"/>
    </location>
</feature>
<evidence type="ECO:0000313" key="4">
    <source>
        <dbReference type="Proteomes" id="UP000237682"/>
    </source>
</evidence>
<dbReference type="InterPro" id="IPR036736">
    <property type="entry name" value="ACP-like_sf"/>
</dbReference>
<dbReference type="PANTHER" id="PTHR45527">
    <property type="entry name" value="NONRIBOSOMAL PEPTIDE SYNTHETASE"/>
    <property type="match status" value="1"/>
</dbReference>
<dbReference type="SUPFAM" id="SSF56801">
    <property type="entry name" value="Acetyl-CoA synthetase-like"/>
    <property type="match status" value="1"/>
</dbReference>
<dbReference type="Gene3D" id="3.40.50.12780">
    <property type="entry name" value="N-terminal domain of ligase-like"/>
    <property type="match status" value="1"/>
</dbReference>
<evidence type="ECO:0000313" key="3">
    <source>
        <dbReference type="EMBL" id="PRH86376.1"/>
    </source>
</evidence>
<dbReference type="InterPro" id="IPR042099">
    <property type="entry name" value="ANL_N_sf"/>
</dbReference>
<dbReference type="InterPro" id="IPR025110">
    <property type="entry name" value="AMP-bd_C"/>
</dbReference>
<comment type="caution">
    <text evidence="3">The sequence shown here is derived from an EMBL/GenBank/DDBJ whole genome shotgun (WGS) entry which is preliminary data.</text>
</comment>
<dbReference type="Gene3D" id="3.30.300.30">
    <property type="match status" value="1"/>
</dbReference>
<dbReference type="InterPro" id="IPR045851">
    <property type="entry name" value="AMP-bd_C_sf"/>
</dbReference>
<feature type="transmembrane region" description="Helical" evidence="1">
    <location>
        <begin position="639"/>
        <end position="663"/>
    </location>
</feature>
<feature type="transmembrane region" description="Helical" evidence="1">
    <location>
        <begin position="1151"/>
        <end position="1180"/>
    </location>
</feature>
<dbReference type="GO" id="GO:0043041">
    <property type="term" value="P:amino acid activation for nonribosomal peptide biosynthetic process"/>
    <property type="evidence" value="ECO:0007669"/>
    <property type="project" value="TreeGrafter"/>
</dbReference>
<dbReference type="GO" id="GO:0031177">
    <property type="term" value="F:phosphopantetheine binding"/>
    <property type="evidence" value="ECO:0007669"/>
    <property type="project" value="TreeGrafter"/>
</dbReference>
<dbReference type="Gene3D" id="2.160.10.10">
    <property type="entry name" value="Hexapeptide repeat proteins"/>
    <property type="match status" value="3"/>
</dbReference>
<accession>A0A2S9QAL0</accession>
<evidence type="ECO:0000256" key="1">
    <source>
        <dbReference type="SAM" id="Phobius"/>
    </source>
</evidence>
<feature type="transmembrane region" description="Helical" evidence="1">
    <location>
        <begin position="675"/>
        <end position="699"/>
    </location>
</feature>
<dbReference type="InterPro" id="IPR011004">
    <property type="entry name" value="Trimer_LpxA-like_sf"/>
</dbReference>
<protein>
    <submittedName>
        <fullName evidence="3">Peptide synthetase</fullName>
    </submittedName>
</protein>
<dbReference type="CDD" id="cd05930">
    <property type="entry name" value="A_NRPS"/>
    <property type="match status" value="1"/>
</dbReference>
<dbReference type="Pfam" id="PF00550">
    <property type="entry name" value="PP-binding"/>
    <property type="match status" value="1"/>
</dbReference>
<proteinExistence type="predicted"/>
<keyword evidence="1" id="KW-0472">Membrane</keyword>
<dbReference type="OrthoDB" id="9803968at2"/>
<feature type="transmembrane region" description="Helical" evidence="1">
    <location>
        <begin position="870"/>
        <end position="892"/>
    </location>
</feature>
<evidence type="ECO:0000259" key="2">
    <source>
        <dbReference type="PROSITE" id="PS50075"/>
    </source>
</evidence>
<dbReference type="InterPro" id="IPR012728">
    <property type="entry name" value="Pls/PosA_C"/>
</dbReference>
<dbReference type="EMBL" id="PUEJ01000006">
    <property type="protein sequence ID" value="PRH86376.1"/>
    <property type="molecule type" value="Genomic_DNA"/>
</dbReference>
<dbReference type="SUPFAM" id="SSF47336">
    <property type="entry name" value="ACP-like"/>
    <property type="match status" value="1"/>
</dbReference>
<dbReference type="InterPro" id="IPR010071">
    <property type="entry name" value="AA_adenyl_dom"/>
</dbReference>
<dbReference type="Proteomes" id="UP000237682">
    <property type="component" value="Unassembled WGS sequence"/>
</dbReference>
<dbReference type="PROSITE" id="PS50075">
    <property type="entry name" value="CARRIER"/>
    <property type="match status" value="1"/>
</dbReference>
<feature type="transmembrane region" description="Helical" evidence="1">
    <location>
        <begin position="705"/>
        <end position="724"/>
    </location>
</feature>